<feature type="compositionally biased region" description="Basic and acidic residues" evidence="1">
    <location>
        <begin position="55"/>
        <end position="64"/>
    </location>
</feature>
<evidence type="ECO:0000256" key="2">
    <source>
        <dbReference type="SAM" id="Phobius"/>
    </source>
</evidence>
<dbReference type="EMBL" id="AP027080">
    <property type="protein sequence ID" value="BDU74394.1"/>
    <property type="molecule type" value="Genomic_DNA"/>
</dbReference>
<feature type="transmembrane region" description="Helical" evidence="2">
    <location>
        <begin position="138"/>
        <end position="158"/>
    </location>
</feature>
<sequence length="248" mass="27573">MNLALGAYLSEVERGLGGLTSGRRRLIIRELEAHLQDEAEARGIRTESQMAELLAEKEPPRELASELSNGEGTDATHRSETSLLAGGLLGLATGGYLYLQGGWPWHLSLAFCMAHGLAVGAGILLVRRRWQRLGTQTRILTSLLFGTLMAIPMGFTSLRGFNSSRLLYGAFTGYMLERHSEPRPAWQAILETLGFTVLDYLAYTFVFTHRHPYSWLLELSFNFTLALAVLLALQLKRLLSGRWLLAPQ</sequence>
<dbReference type="AlphaFoldDB" id="A0AA48GN48"/>
<reference evidence="4" key="1">
    <citation type="journal article" date="2023" name="Int. J. Syst. Evol. Microbiol.">
        <title>Mesoterricola silvestris gen. nov., sp. nov., Mesoterricola sediminis sp. nov., Geothrix oryzae sp. nov., Geothrix edaphica sp. nov., Geothrix rubra sp. nov., and Geothrix limicola sp. nov., six novel members of Acidobacteriota isolated from soils.</title>
        <authorList>
            <person name="Itoh H."/>
            <person name="Sugisawa Y."/>
            <person name="Mise K."/>
            <person name="Xu Z."/>
            <person name="Kuniyasu M."/>
            <person name="Ushijima N."/>
            <person name="Kawano K."/>
            <person name="Kobayashi E."/>
            <person name="Shiratori Y."/>
            <person name="Masuda Y."/>
            <person name="Senoo K."/>
        </authorList>
    </citation>
    <scope>NUCLEOTIDE SEQUENCE [LARGE SCALE GENOMIC DNA]</scope>
    <source>
        <strain evidence="4">W79</strain>
    </source>
</reference>
<feature type="transmembrane region" description="Helical" evidence="2">
    <location>
        <begin position="215"/>
        <end position="235"/>
    </location>
</feature>
<name>A0AA48GN48_9BACT</name>
<dbReference type="KEGG" id="msil:METEAL_35680"/>
<accession>A0AA48GN48</accession>
<feature type="region of interest" description="Disordered" evidence="1">
    <location>
        <begin position="55"/>
        <end position="76"/>
    </location>
</feature>
<dbReference type="RefSeq" id="WP_316413070.1">
    <property type="nucleotide sequence ID" value="NZ_AP027080.1"/>
</dbReference>
<protein>
    <submittedName>
        <fullName evidence="3">Uncharacterized protein</fullName>
    </submittedName>
</protein>
<feature type="transmembrane region" description="Helical" evidence="2">
    <location>
        <begin position="185"/>
        <end position="203"/>
    </location>
</feature>
<organism evidence="3 4">
    <name type="scientific">Mesoterricola silvestris</name>
    <dbReference type="NCBI Taxonomy" id="2927979"/>
    <lineage>
        <taxon>Bacteria</taxon>
        <taxon>Pseudomonadati</taxon>
        <taxon>Acidobacteriota</taxon>
        <taxon>Holophagae</taxon>
        <taxon>Holophagales</taxon>
        <taxon>Holophagaceae</taxon>
        <taxon>Mesoterricola</taxon>
    </lineage>
</organism>
<evidence type="ECO:0000256" key="1">
    <source>
        <dbReference type="SAM" id="MobiDB-lite"/>
    </source>
</evidence>
<evidence type="ECO:0000313" key="3">
    <source>
        <dbReference type="EMBL" id="BDU74394.1"/>
    </source>
</evidence>
<keyword evidence="2" id="KW-1133">Transmembrane helix</keyword>
<keyword evidence="2" id="KW-0472">Membrane</keyword>
<feature type="transmembrane region" description="Helical" evidence="2">
    <location>
        <begin position="81"/>
        <end position="99"/>
    </location>
</feature>
<proteinExistence type="predicted"/>
<gene>
    <name evidence="3" type="ORF">METEAL_35680</name>
</gene>
<dbReference type="Proteomes" id="UP001238179">
    <property type="component" value="Chromosome"/>
</dbReference>
<keyword evidence="4" id="KW-1185">Reference proteome</keyword>
<feature type="transmembrane region" description="Helical" evidence="2">
    <location>
        <begin position="105"/>
        <end position="126"/>
    </location>
</feature>
<evidence type="ECO:0000313" key="4">
    <source>
        <dbReference type="Proteomes" id="UP001238179"/>
    </source>
</evidence>
<keyword evidence="2" id="KW-0812">Transmembrane</keyword>